<dbReference type="OrthoDB" id="1937984at2759"/>
<dbReference type="Proteomes" id="UP001056384">
    <property type="component" value="Chromosome 4"/>
</dbReference>
<dbReference type="PANTHER" id="PTHR28005:SF1">
    <property type="entry name" value="AUTOPHAGY-RELATED PROTEIN 17"/>
    <property type="match status" value="1"/>
</dbReference>
<evidence type="ECO:0000259" key="8">
    <source>
        <dbReference type="Pfam" id="PF04108"/>
    </source>
</evidence>
<dbReference type="EMBL" id="CP099421">
    <property type="protein sequence ID" value="USW52664.1"/>
    <property type="molecule type" value="Genomic_DNA"/>
</dbReference>
<feature type="domain" description="Autophagy protein ATG17-like" evidence="8">
    <location>
        <begin position="43"/>
        <end position="464"/>
    </location>
</feature>
<protein>
    <recommendedName>
        <fullName evidence="2 6">Autophagy-related protein 17</fullName>
    </recommendedName>
</protein>
<evidence type="ECO:0000256" key="5">
    <source>
        <dbReference type="ARBA" id="ARBA00023136"/>
    </source>
</evidence>
<keyword evidence="5" id="KW-0472">Membrane</keyword>
<organism evidence="9 10">
    <name type="scientific">Septoria linicola</name>
    <dbReference type="NCBI Taxonomy" id="215465"/>
    <lineage>
        <taxon>Eukaryota</taxon>
        <taxon>Fungi</taxon>
        <taxon>Dikarya</taxon>
        <taxon>Ascomycota</taxon>
        <taxon>Pezizomycotina</taxon>
        <taxon>Dothideomycetes</taxon>
        <taxon>Dothideomycetidae</taxon>
        <taxon>Mycosphaerellales</taxon>
        <taxon>Mycosphaerellaceae</taxon>
        <taxon>Septoria</taxon>
    </lineage>
</organism>
<evidence type="ECO:0000256" key="1">
    <source>
        <dbReference type="ARBA" id="ARBA00006259"/>
    </source>
</evidence>
<dbReference type="GO" id="GO:1990316">
    <property type="term" value="C:Atg1/ULK1 kinase complex"/>
    <property type="evidence" value="ECO:0007669"/>
    <property type="project" value="TreeGrafter"/>
</dbReference>
<dbReference type="GO" id="GO:0060090">
    <property type="term" value="F:molecular adaptor activity"/>
    <property type="evidence" value="ECO:0007669"/>
    <property type="project" value="TreeGrafter"/>
</dbReference>
<dbReference type="AlphaFoldDB" id="A0A9Q9EJX5"/>
<evidence type="ECO:0000256" key="6">
    <source>
        <dbReference type="RuleBase" id="RU368080"/>
    </source>
</evidence>
<evidence type="ECO:0000313" key="10">
    <source>
        <dbReference type="Proteomes" id="UP001056384"/>
    </source>
</evidence>
<feature type="compositionally biased region" description="Low complexity" evidence="7">
    <location>
        <begin position="1"/>
        <end position="14"/>
    </location>
</feature>
<feature type="region of interest" description="Disordered" evidence="7">
    <location>
        <begin position="488"/>
        <end position="510"/>
    </location>
</feature>
<comment type="subcellular location">
    <subcellularLocation>
        <location evidence="6">Cytoplasm</location>
    </subcellularLocation>
    <subcellularLocation>
        <location evidence="6">Preautophagosomal structure membrane</location>
        <topology evidence="6">Peripheral membrane protein</topology>
    </subcellularLocation>
</comment>
<evidence type="ECO:0000256" key="7">
    <source>
        <dbReference type="SAM" id="MobiDB-lite"/>
    </source>
</evidence>
<reference evidence="9" key="1">
    <citation type="submission" date="2022-06" db="EMBL/GenBank/DDBJ databases">
        <title>Complete genome sequences of two strains of the flax pathogen Septoria linicola.</title>
        <authorList>
            <person name="Lapalu N."/>
            <person name="Simon A."/>
            <person name="Demenou B."/>
            <person name="Paumier D."/>
            <person name="Guillot M.-P."/>
            <person name="Gout L."/>
            <person name="Valade R."/>
        </authorList>
    </citation>
    <scope>NUCLEOTIDE SEQUENCE</scope>
    <source>
        <strain evidence="9">SE15195</strain>
    </source>
</reference>
<dbReference type="GO" id="GO:0030295">
    <property type="term" value="F:protein kinase activator activity"/>
    <property type="evidence" value="ECO:0007669"/>
    <property type="project" value="TreeGrafter"/>
</dbReference>
<dbReference type="GO" id="GO:0034727">
    <property type="term" value="P:piecemeal microautophagy of the nucleus"/>
    <property type="evidence" value="ECO:0007669"/>
    <property type="project" value="TreeGrafter"/>
</dbReference>
<keyword evidence="4 6" id="KW-0072">Autophagy</keyword>
<dbReference type="GO" id="GO:0000422">
    <property type="term" value="P:autophagy of mitochondrion"/>
    <property type="evidence" value="ECO:0007669"/>
    <property type="project" value="TreeGrafter"/>
</dbReference>
<dbReference type="GO" id="GO:0000045">
    <property type="term" value="P:autophagosome assembly"/>
    <property type="evidence" value="ECO:0007669"/>
    <property type="project" value="TreeGrafter"/>
</dbReference>
<sequence length="510" mass="57031">MSTSSSSAELSASPSPSPPRSPTIKQTPALQDLIVHFVDAKSSLSATSHVYRANELVTSSRSLIEEIAILNAKNTFVRRGLDKQVETLAAIREALVEDGNKVSDEFDLTIAELDRAHARLDKTLSQLKKTIVSGRYPLSRQRTNDTVTDASQTVVDDENKTLYDFIDEDNHETILSNLRALIDQYNDARGDLNDYLAKFEGSLQSVNDRLTEDAEGGLTLTPDKPTIYDDTPPSIPDIFHGMEEHATEMAGLLENLVNHYDLCVTALKHTEGGGEAAKAATADMKDATPGSEESLYGKTVAEPISENDRTNMLHVLVKDSHEVDDVVVEIRDRAGEMQEQFSLLNKYAKKARSHNQTLRQVLATMREIRTAIPGHLDAASRFREEWQNINVDIIAKTEALSGLSGFYEQFLAGYGKLLREVERRKVSELAMKKIADKARKDLERLYETDRLAREEFMEDLGEYLPRDLGAWHGLEEETTRWEVRPVFNDEDDYGDQTGDGQDQARLLDGS</sequence>
<accession>A0A9Q9EJX5</accession>
<comment type="similarity">
    <text evidence="1 6">Belongs to the ATG17 family.</text>
</comment>
<evidence type="ECO:0000256" key="2">
    <source>
        <dbReference type="ARBA" id="ARBA00013806"/>
    </source>
</evidence>
<evidence type="ECO:0000256" key="4">
    <source>
        <dbReference type="ARBA" id="ARBA00023006"/>
    </source>
</evidence>
<keyword evidence="3 6" id="KW-0963">Cytoplasm</keyword>
<gene>
    <name evidence="9" type="ORF">Slin15195_G059830</name>
</gene>
<evidence type="ECO:0000313" key="9">
    <source>
        <dbReference type="EMBL" id="USW52664.1"/>
    </source>
</evidence>
<dbReference type="InterPro" id="IPR045326">
    <property type="entry name" value="ATG17-like_dom"/>
</dbReference>
<dbReference type="PANTHER" id="PTHR28005">
    <property type="entry name" value="AUTOPHAGY-RELATED PROTEIN 17"/>
    <property type="match status" value="1"/>
</dbReference>
<evidence type="ECO:0000256" key="3">
    <source>
        <dbReference type="ARBA" id="ARBA00022490"/>
    </source>
</evidence>
<feature type="region of interest" description="Disordered" evidence="7">
    <location>
        <begin position="1"/>
        <end position="25"/>
    </location>
</feature>
<dbReference type="InterPro" id="IPR007240">
    <property type="entry name" value="Atg17"/>
</dbReference>
<keyword evidence="10" id="KW-1185">Reference proteome</keyword>
<name>A0A9Q9EJX5_9PEZI</name>
<dbReference type="Pfam" id="PF04108">
    <property type="entry name" value="ATG17_like"/>
    <property type="match status" value="1"/>
</dbReference>
<comment type="function">
    <text evidence="6">Autophagy-specific protein that functions in response to autophagy-inducing signals as a scaffold to recruit other ATG proteins to organize preautophagosomal structure (PAS) formation. Modulates the timing and magnitude of the autophagy response, such as the size of the sequestering vesicles. Plays particularly a role in pexophagy and nucleophagy.</text>
</comment>
<proteinExistence type="inferred from homology"/>
<dbReference type="GO" id="GO:0034045">
    <property type="term" value="C:phagophore assembly site membrane"/>
    <property type="evidence" value="ECO:0007669"/>
    <property type="project" value="UniProtKB-SubCell"/>
</dbReference>